<reference evidence="2 3" key="1">
    <citation type="submission" date="2023-01" db="EMBL/GenBank/DDBJ databases">
        <title>Analysis of 21 Apiospora genomes using comparative genomics revels a genus with tremendous synthesis potential of carbohydrate active enzymes and secondary metabolites.</title>
        <authorList>
            <person name="Sorensen T."/>
        </authorList>
    </citation>
    <scope>NUCLEOTIDE SEQUENCE [LARGE SCALE GENOMIC DNA]</scope>
    <source>
        <strain evidence="2 3">CBS 20057</strain>
    </source>
</reference>
<organism evidence="2 3">
    <name type="scientific">Apiospora marii</name>
    <dbReference type="NCBI Taxonomy" id="335849"/>
    <lineage>
        <taxon>Eukaryota</taxon>
        <taxon>Fungi</taxon>
        <taxon>Dikarya</taxon>
        <taxon>Ascomycota</taxon>
        <taxon>Pezizomycotina</taxon>
        <taxon>Sordariomycetes</taxon>
        <taxon>Xylariomycetidae</taxon>
        <taxon>Amphisphaeriales</taxon>
        <taxon>Apiosporaceae</taxon>
        <taxon>Apiospora</taxon>
    </lineage>
</organism>
<evidence type="ECO:0000313" key="2">
    <source>
        <dbReference type="EMBL" id="KAK8013762.1"/>
    </source>
</evidence>
<evidence type="ECO:0000256" key="1">
    <source>
        <dbReference type="SAM" id="Phobius"/>
    </source>
</evidence>
<dbReference type="EMBL" id="JAQQWI010000013">
    <property type="protein sequence ID" value="KAK8013762.1"/>
    <property type="molecule type" value="Genomic_DNA"/>
</dbReference>
<keyword evidence="1" id="KW-1133">Transmembrane helix</keyword>
<keyword evidence="1" id="KW-0472">Membrane</keyword>
<feature type="transmembrane region" description="Helical" evidence="1">
    <location>
        <begin position="15"/>
        <end position="37"/>
    </location>
</feature>
<gene>
    <name evidence="2" type="ORF">PG991_009355</name>
</gene>
<sequence>MPFAFRVALERLPEWGTFSLTSLGSWWVLLPLPLVVIPAPPAPRLYSGCRSYWQASPVQTLDPTAFML</sequence>
<name>A0ABR1RLG6_9PEZI</name>
<keyword evidence="3" id="KW-1185">Reference proteome</keyword>
<comment type="caution">
    <text evidence="2">The sequence shown here is derived from an EMBL/GenBank/DDBJ whole genome shotgun (WGS) entry which is preliminary data.</text>
</comment>
<dbReference type="Proteomes" id="UP001396898">
    <property type="component" value="Unassembled WGS sequence"/>
</dbReference>
<evidence type="ECO:0000313" key="3">
    <source>
        <dbReference type="Proteomes" id="UP001396898"/>
    </source>
</evidence>
<protein>
    <submittedName>
        <fullName evidence="2">Uncharacterized protein</fullName>
    </submittedName>
</protein>
<accession>A0ABR1RLG6</accession>
<keyword evidence="1" id="KW-0812">Transmembrane</keyword>
<proteinExistence type="predicted"/>